<feature type="region of interest" description="Disordered" evidence="1">
    <location>
        <begin position="62"/>
        <end position="83"/>
    </location>
</feature>
<organism evidence="2">
    <name type="scientific">Aphanomyces astaci</name>
    <name type="common">Crayfish plague agent</name>
    <dbReference type="NCBI Taxonomy" id="112090"/>
    <lineage>
        <taxon>Eukaryota</taxon>
        <taxon>Sar</taxon>
        <taxon>Stramenopiles</taxon>
        <taxon>Oomycota</taxon>
        <taxon>Saprolegniomycetes</taxon>
        <taxon>Saprolegniales</taxon>
        <taxon>Verrucalvaceae</taxon>
        <taxon>Aphanomyces</taxon>
    </lineage>
</organism>
<accession>W4FCY9</accession>
<dbReference type="RefSeq" id="XP_009845747.1">
    <property type="nucleotide sequence ID" value="XM_009847445.1"/>
</dbReference>
<dbReference type="EMBL" id="KI913275">
    <property type="protein sequence ID" value="ETV64764.1"/>
    <property type="molecule type" value="Genomic_DNA"/>
</dbReference>
<dbReference type="VEuPathDB" id="FungiDB:H257_18402"/>
<evidence type="ECO:0000313" key="2">
    <source>
        <dbReference type="EMBL" id="ETV64764.1"/>
    </source>
</evidence>
<proteinExistence type="predicted"/>
<name>W4FCY9_APHAT</name>
<dbReference type="GeneID" id="20820398"/>
<evidence type="ECO:0000256" key="1">
    <source>
        <dbReference type="SAM" id="MobiDB-lite"/>
    </source>
</evidence>
<gene>
    <name evidence="2" type="ORF">H257_18402</name>
</gene>
<reference evidence="2" key="1">
    <citation type="submission" date="2013-12" db="EMBL/GenBank/DDBJ databases">
        <title>The Genome Sequence of Aphanomyces astaci APO3.</title>
        <authorList>
            <consortium name="The Broad Institute Genomics Platform"/>
            <person name="Russ C."/>
            <person name="Tyler B."/>
            <person name="van West P."/>
            <person name="Dieguez-Uribeondo J."/>
            <person name="Young S.K."/>
            <person name="Zeng Q."/>
            <person name="Gargeya S."/>
            <person name="Fitzgerald M."/>
            <person name="Abouelleil A."/>
            <person name="Alvarado L."/>
            <person name="Chapman S.B."/>
            <person name="Gainer-Dewar J."/>
            <person name="Goldberg J."/>
            <person name="Griggs A."/>
            <person name="Gujja S."/>
            <person name="Hansen M."/>
            <person name="Howarth C."/>
            <person name="Imamovic A."/>
            <person name="Ireland A."/>
            <person name="Larimer J."/>
            <person name="McCowan C."/>
            <person name="Murphy C."/>
            <person name="Pearson M."/>
            <person name="Poon T.W."/>
            <person name="Priest M."/>
            <person name="Roberts A."/>
            <person name="Saif S."/>
            <person name="Shea T."/>
            <person name="Sykes S."/>
            <person name="Wortman J."/>
            <person name="Nusbaum C."/>
            <person name="Birren B."/>
        </authorList>
    </citation>
    <scope>NUCLEOTIDE SEQUENCE [LARGE SCALE GENOMIC DNA]</scope>
    <source>
        <strain evidence="2">APO3</strain>
    </source>
</reference>
<protein>
    <submittedName>
        <fullName evidence="2">Uncharacterized protein</fullName>
    </submittedName>
</protein>
<dbReference type="AlphaFoldDB" id="W4FCY9"/>
<sequence>MKGVVSVHGKLNFVTVTMKGRLLVGASTAWLVWATMGPVVAHHRLLQESTVDYIPMDDPRPTLSPWEDDIPTLIPTPASTTKP</sequence>